<sequence length="188" mass="20853">MDAAAVATMMSLTADKTDGRSLVSEPPTICSGSIVNSQVIKHGTEIEKQILDISTTVSSILSKLKAVQRWLDGLEKNKHTRMDRKTLTRTLNKLQQEGLCKCVQIVGSPKEIDNMATGRLSCVINILLRLKDAVDAYWETLEYFYTAADPAVASHAFPGSSVREIKQFSSSYFGMCNFAILIYLLNYH</sequence>
<dbReference type="PANTHER" id="PTHR15180">
    <property type="entry name" value="GENERAL TRANSCRIPTION FACTOR 3C POLYPEPTIDE 1"/>
    <property type="match status" value="1"/>
</dbReference>
<evidence type="ECO:0000259" key="2">
    <source>
        <dbReference type="Pfam" id="PF24658"/>
    </source>
</evidence>
<dbReference type="Pfam" id="PF24658">
    <property type="entry name" value="DUF7647"/>
    <property type="match status" value="1"/>
</dbReference>
<dbReference type="PANTHER" id="PTHR15180:SF1">
    <property type="entry name" value="GENERAL TRANSCRIPTION FACTOR 3C POLYPEPTIDE 1"/>
    <property type="match status" value="1"/>
</dbReference>
<evidence type="ECO:0000313" key="3">
    <source>
        <dbReference type="EMBL" id="KAG1355283.1"/>
    </source>
</evidence>
<dbReference type="GO" id="GO:0003677">
    <property type="term" value="F:DNA binding"/>
    <property type="evidence" value="ECO:0007669"/>
    <property type="project" value="InterPro"/>
</dbReference>
<protein>
    <submittedName>
        <fullName evidence="3">Uncharacterized protein</fullName>
    </submittedName>
</protein>
<dbReference type="EMBL" id="CM017878">
    <property type="protein sequence ID" value="KAG1355283.1"/>
    <property type="molecule type" value="Genomic_DNA"/>
</dbReference>
<keyword evidence="4" id="KW-1185">Reference proteome</keyword>
<organism evidence="3 4">
    <name type="scientific">Cocos nucifera</name>
    <name type="common">Coconut palm</name>
    <dbReference type="NCBI Taxonomy" id="13894"/>
    <lineage>
        <taxon>Eukaryota</taxon>
        <taxon>Viridiplantae</taxon>
        <taxon>Streptophyta</taxon>
        <taxon>Embryophyta</taxon>
        <taxon>Tracheophyta</taxon>
        <taxon>Spermatophyta</taxon>
        <taxon>Magnoliopsida</taxon>
        <taxon>Liliopsida</taxon>
        <taxon>Arecaceae</taxon>
        <taxon>Arecoideae</taxon>
        <taxon>Cocoseae</taxon>
        <taxon>Attaleinae</taxon>
        <taxon>Cocos</taxon>
    </lineage>
</organism>
<reference evidence="3" key="2">
    <citation type="submission" date="2019-07" db="EMBL/GenBank/DDBJ databases">
        <authorList>
            <person name="Yang Y."/>
            <person name="Bocs S."/>
            <person name="Baudouin L."/>
        </authorList>
    </citation>
    <scope>NUCLEOTIDE SEQUENCE</scope>
    <source>
        <tissue evidence="3">Spear leaf of Hainan Tall coconut</tissue>
    </source>
</reference>
<evidence type="ECO:0000259" key="1">
    <source>
        <dbReference type="Pfam" id="PF24101"/>
    </source>
</evidence>
<reference evidence="3" key="1">
    <citation type="journal article" date="2017" name="Gigascience">
        <title>The genome draft of coconut (Cocos nucifera).</title>
        <authorList>
            <person name="Xiao Y."/>
            <person name="Xu P."/>
            <person name="Fan H."/>
            <person name="Baudouin L."/>
            <person name="Xia W."/>
            <person name="Bocs S."/>
            <person name="Xu J."/>
            <person name="Li Q."/>
            <person name="Guo A."/>
            <person name="Zhou L."/>
            <person name="Li J."/>
            <person name="Wu Y."/>
            <person name="Ma Z."/>
            <person name="Armero A."/>
            <person name="Issali A.E."/>
            <person name="Liu N."/>
            <person name="Peng M."/>
            <person name="Yang Y."/>
        </authorList>
    </citation>
    <scope>NUCLEOTIDE SEQUENCE</scope>
    <source>
        <tissue evidence="3">Spear leaf of Hainan Tall coconut</tissue>
    </source>
</reference>
<dbReference type="GO" id="GO:0000127">
    <property type="term" value="C:transcription factor TFIIIC complex"/>
    <property type="evidence" value="ECO:0007669"/>
    <property type="project" value="InterPro"/>
</dbReference>
<proteinExistence type="predicted"/>
<dbReference type="InterPro" id="IPR056064">
    <property type="entry name" value="DUF7647"/>
</dbReference>
<dbReference type="GO" id="GO:0042791">
    <property type="term" value="P:5S class rRNA transcription by RNA polymerase III"/>
    <property type="evidence" value="ECO:0007669"/>
    <property type="project" value="TreeGrafter"/>
</dbReference>
<feature type="domain" description="GTF3C1 extended winged-helix" evidence="1">
    <location>
        <begin position="60"/>
        <end position="105"/>
    </location>
</feature>
<dbReference type="AlphaFoldDB" id="A0A8K0IGD1"/>
<dbReference type="OrthoDB" id="68020at2759"/>
<dbReference type="Pfam" id="PF24101">
    <property type="entry name" value="WHD_GTF3C1"/>
    <property type="match status" value="1"/>
</dbReference>
<gene>
    <name evidence="3" type="ORF">COCNU_07G013950</name>
</gene>
<evidence type="ECO:0000313" key="4">
    <source>
        <dbReference type="Proteomes" id="UP000797356"/>
    </source>
</evidence>
<name>A0A8K0IGD1_COCNU</name>
<dbReference type="InterPro" id="IPR044210">
    <property type="entry name" value="Tfc3-like"/>
</dbReference>
<comment type="caution">
    <text evidence="3">The sequence shown here is derived from an EMBL/GenBank/DDBJ whole genome shotgun (WGS) entry which is preliminary data.</text>
</comment>
<feature type="domain" description="DUF7647" evidence="2">
    <location>
        <begin position="131"/>
        <end position="170"/>
    </location>
</feature>
<dbReference type="InterPro" id="IPR056467">
    <property type="entry name" value="eWH_GTF3C1"/>
</dbReference>
<dbReference type="GO" id="GO:0006384">
    <property type="term" value="P:transcription initiation at RNA polymerase III promoter"/>
    <property type="evidence" value="ECO:0007669"/>
    <property type="project" value="InterPro"/>
</dbReference>
<dbReference type="Proteomes" id="UP000797356">
    <property type="component" value="Chromosome 7"/>
</dbReference>
<accession>A0A8K0IGD1</accession>